<gene>
    <name evidence="14" type="ORF">F7645_00860</name>
</gene>
<dbReference type="FunFam" id="1.10.1160.10:FF:000001">
    <property type="entry name" value="Glutamine--tRNA ligase"/>
    <property type="match status" value="1"/>
</dbReference>
<dbReference type="Proteomes" id="UP000806077">
    <property type="component" value="Unassembled WGS sequence"/>
</dbReference>
<keyword evidence="2" id="KW-0963">Cytoplasm</keyword>
<dbReference type="NCBIfam" id="NF011291">
    <property type="entry name" value="PRK14703.1"/>
    <property type="match status" value="1"/>
</dbReference>
<dbReference type="InterPro" id="IPR020058">
    <property type="entry name" value="Glu/Gln-tRNA-synth_Ib_cat-dom"/>
</dbReference>
<dbReference type="PANTHER" id="PTHR43097:SF5">
    <property type="entry name" value="GLUTAMATE--TRNA LIGASE"/>
    <property type="match status" value="1"/>
</dbReference>
<dbReference type="GO" id="GO:0006425">
    <property type="term" value="P:glutaminyl-tRNA aminoacylation"/>
    <property type="evidence" value="ECO:0007669"/>
    <property type="project" value="UniProtKB-UniRule"/>
</dbReference>
<dbReference type="Gene3D" id="2.40.240.10">
    <property type="entry name" value="Ribosomal Protein L25, Chain P"/>
    <property type="match status" value="2"/>
</dbReference>
<evidence type="ECO:0000256" key="8">
    <source>
        <dbReference type="NCBIfam" id="TIGR00440"/>
    </source>
</evidence>
<dbReference type="InterPro" id="IPR004514">
    <property type="entry name" value="Gln-tRNA-synth"/>
</dbReference>
<evidence type="ECO:0000259" key="11">
    <source>
        <dbReference type="Pfam" id="PF00749"/>
    </source>
</evidence>
<dbReference type="InterPro" id="IPR014729">
    <property type="entry name" value="Rossmann-like_a/b/a_fold"/>
</dbReference>
<feature type="domain" description="Glutamyl/glutaminyl-tRNA synthetase class Ib catalytic" evidence="11">
    <location>
        <begin position="28"/>
        <end position="342"/>
    </location>
</feature>
<dbReference type="FunFam" id="2.40.240.10:FF:000001">
    <property type="entry name" value="Glutamine--tRNA ligase"/>
    <property type="match status" value="1"/>
</dbReference>
<dbReference type="FunFam" id="3.90.800.10:FF:000001">
    <property type="entry name" value="Glutamine--tRNA ligase"/>
    <property type="match status" value="1"/>
</dbReference>
<evidence type="ECO:0000313" key="14">
    <source>
        <dbReference type="EMBL" id="MBE7693988.1"/>
    </source>
</evidence>
<dbReference type="Gene3D" id="3.90.800.10">
    <property type="entry name" value="Glutamyl-tRNA Synthetase, Domain 3"/>
    <property type="match status" value="1"/>
</dbReference>
<evidence type="ECO:0000256" key="5">
    <source>
        <dbReference type="ARBA" id="ARBA00022840"/>
    </source>
</evidence>
<dbReference type="Gene3D" id="3.40.50.620">
    <property type="entry name" value="HUPs"/>
    <property type="match status" value="1"/>
</dbReference>
<evidence type="ECO:0000256" key="9">
    <source>
        <dbReference type="RuleBase" id="RU363037"/>
    </source>
</evidence>
<feature type="compositionally biased region" description="Polar residues" evidence="10">
    <location>
        <begin position="134"/>
        <end position="145"/>
    </location>
</feature>
<dbReference type="NCBIfam" id="TIGR00440">
    <property type="entry name" value="glnS"/>
    <property type="match status" value="1"/>
</dbReference>
<proteinExistence type="inferred from homology"/>
<keyword evidence="6 9" id="KW-0648">Protein biosynthesis</keyword>
<dbReference type="EMBL" id="WXXV01000001">
    <property type="protein sequence ID" value="MBE7693988.1"/>
    <property type="molecule type" value="Genomic_DNA"/>
</dbReference>
<feature type="domain" description="Glutamyl/glutaminyl-tRNA synthetase class Ib anti-codon binding" evidence="12">
    <location>
        <begin position="345"/>
        <end position="445"/>
    </location>
</feature>
<dbReference type="GO" id="GO:0005829">
    <property type="term" value="C:cytosol"/>
    <property type="evidence" value="ECO:0007669"/>
    <property type="project" value="TreeGrafter"/>
</dbReference>
<evidence type="ECO:0000259" key="12">
    <source>
        <dbReference type="Pfam" id="PF03950"/>
    </source>
</evidence>
<dbReference type="InterPro" id="IPR050132">
    <property type="entry name" value="Gln/Glu-tRNA_Ligase"/>
</dbReference>
<keyword evidence="3 9" id="KW-0436">Ligase</keyword>
<dbReference type="Pfam" id="PF03950">
    <property type="entry name" value="tRNA-synt_1c_C"/>
    <property type="match status" value="1"/>
</dbReference>
<keyword evidence="4 9" id="KW-0547">Nucleotide-binding</keyword>
<dbReference type="PANTHER" id="PTHR43097">
    <property type="entry name" value="GLUTAMINE-TRNA LIGASE"/>
    <property type="match status" value="1"/>
</dbReference>
<dbReference type="FunFam" id="3.40.50.620:FF:000037">
    <property type="entry name" value="Glutamine--tRNA ligase cytoplasmic"/>
    <property type="match status" value="1"/>
</dbReference>
<keyword evidence="15" id="KW-1185">Reference proteome</keyword>
<name>A0AAP1RD90_9FLAO</name>
<protein>
    <recommendedName>
        <fullName evidence="8">Glutamine--tRNA ligase</fullName>
        <ecNumber evidence="8">6.1.1.18</ecNumber>
    </recommendedName>
</protein>
<feature type="domain" description="tRNA synthetases class I (E and Q) anti-codon binding" evidence="13">
    <location>
        <begin position="464"/>
        <end position="538"/>
    </location>
</feature>
<dbReference type="PROSITE" id="PS00178">
    <property type="entry name" value="AA_TRNA_LIGASE_I"/>
    <property type="match status" value="1"/>
</dbReference>
<evidence type="ECO:0000256" key="3">
    <source>
        <dbReference type="ARBA" id="ARBA00022598"/>
    </source>
</evidence>
<evidence type="ECO:0000256" key="1">
    <source>
        <dbReference type="ARBA" id="ARBA00005594"/>
    </source>
</evidence>
<evidence type="ECO:0000256" key="4">
    <source>
        <dbReference type="ARBA" id="ARBA00022741"/>
    </source>
</evidence>
<dbReference type="InterPro" id="IPR001412">
    <property type="entry name" value="aa-tRNA-synth_I_CS"/>
</dbReference>
<dbReference type="Gene3D" id="1.10.1160.10">
    <property type="entry name" value="Glutamyl-trna Synthetase, Domain 2"/>
    <property type="match status" value="1"/>
</dbReference>
<dbReference type="SUPFAM" id="SSF52374">
    <property type="entry name" value="Nucleotidylyl transferase"/>
    <property type="match status" value="1"/>
</dbReference>
<feature type="region of interest" description="Disordered" evidence="10">
    <location>
        <begin position="124"/>
        <end position="145"/>
    </location>
</feature>
<dbReference type="InterPro" id="IPR020059">
    <property type="entry name" value="Glu/Gln-tRNA-synth_Ib_codon-bd"/>
</dbReference>
<dbReference type="Pfam" id="PF00749">
    <property type="entry name" value="tRNA-synt_1c"/>
    <property type="match status" value="1"/>
</dbReference>
<accession>A0AAP1RD90</accession>
<comment type="caution">
    <text evidence="14">The sequence shown here is derived from an EMBL/GenBank/DDBJ whole genome shotgun (WGS) entry which is preliminary data.</text>
</comment>
<evidence type="ECO:0000259" key="13">
    <source>
        <dbReference type="Pfam" id="PF20974"/>
    </source>
</evidence>
<evidence type="ECO:0000256" key="6">
    <source>
        <dbReference type="ARBA" id="ARBA00022917"/>
    </source>
</evidence>
<evidence type="ECO:0000256" key="2">
    <source>
        <dbReference type="ARBA" id="ARBA00022490"/>
    </source>
</evidence>
<evidence type="ECO:0000313" key="15">
    <source>
        <dbReference type="Proteomes" id="UP000806077"/>
    </source>
</evidence>
<dbReference type="SUPFAM" id="SSF50715">
    <property type="entry name" value="Ribosomal protein L25-like"/>
    <property type="match status" value="1"/>
</dbReference>
<dbReference type="InterPro" id="IPR011035">
    <property type="entry name" value="Ribosomal_bL25/Gln-tRNA_synth"/>
</dbReference>
<dbReference type="Pfam" id="PF20974">
    <property type="entry name" value="tRNA-synt_1c_C2"/>
    <property type="match status" value="1"/>
</dbReference>
<keyword evidence="7 9" id="KW-0030">Aminoacyl-tRNA synthetase</keyword>
<evidence type="ECO:0000256" key="7">
    <source>
        <dbReference type="ARBA" id="ARBA00023146"/>
    </source>
</evidence>
<dbReference type="EC" id="6.1.1.18" evidence="8"/>
<dbReference type="InterPro" id="IPR049437">
    <property type="entry name" value="tRNA-synt_1c_C2"/>
</dbReference>
<comment type="similarity">
    <text evidence="1 9">Belongs to the class-I aminoacyl-tRNA synthetase family.</text>
</comment>
<organism evidence="14 15">
    <name type="scientific">Tenacibaculum finnmarkense genomovar finnmarkense</name>
    <dbReference type="NCBI Taxonomy" id="1458503"/>
    <lineage>
        <taxon>Bacteria</taxon>
        <taxon>Pseudomonadati</taxon>
        <taxon>Bacteroidota</taxon>
        <taxon>Flavobacteriia</taxon>
        <taxon>Flavobacteriales</taxon>
        <taxon>Flavobacteriaceae</taxon>
        <taxon>Tenacibaculum</taxon>
        <taxon>Tenacibaculum finnmarkense</taxon>
    </lineage>
</organism>
<dbReference type="InterPro" id="IPR020061">
    <property type="entry name" value="Glu_tRNA_lig_a-bdl"/>
</dbReference>
<dbReference type="GO" id="GO:0004819">
    <property type="term" value="F:glutamine-tRNA ligase activity"/>
    <property type="evidence" value="ECO:0007669"/>
    <property type="project" value="UniProtKB-UniRule"/>
</dbReference>
<dbReference type="AlphaFoldDB" id="A0AAP1RD90"/>
<sequence length="566" mass="65820">MSEEKKSLNFLEQIIEEDLANGMPKENLRFRFPPEPNGYLHIGHTKAIGISFGLGQKYNAPVNLRFDDTNPAKEEQEYVDAIKKDVTWLGYQWENELYSSDYFQQLYDWAVLLIKDGKAYVDSQSSEEMRAQKGTPTQVGTNSPYRSRTADENLDLFSRMKAGEFDEGTHVLRAKIDMESPNMLLRDPLMYRVLKKAHHRTANDWVIYPMYDWTHGESDYLEQISHSLCSLEFKPHRDLYNWFRDNVYEYSKSEFPNPPKQREFSRLNLSYTIMSKRKLLTLVENGIVNGWDDPRMPTISGLRRRGYTPASIRNFIETVGVSKRENVIDVSLLEFKVREDLNKKANRVMGVLDPVKVIIDNYPEGREEILIAENNPEDENSGTRIVPFSREIYIEREDFREEANRKFFRLKIGKEVRLKNAYFITATSCEKDENGKITVIHCTYDPLTKSGSDTEESKRKVKGTLHWVSIKHAVKAEVRVYDRLFSDEAPDSHKDKDFMEFVNPNSLEKITAFVEPSLQTAKIGEQFQFQRLGYFNVDDDSTSENLVFNKTVGLKDNWANANKKTD</sequence>
<evidence type="ECO:0000256" key="10">
    <source>
        <dbReference type="SAM" id="MobiDB-lite"/>
    </source>
</evidence>
<keyword evidence="5 9" id="KW-0067">ATP-binding</keyword>
<reference evidence="14 15" key="1">
    <citation type="journal article" date="2020" name="Int. J. Syst. Evol. Microbiol.">
        <title>Tenacibaculum piscium sp. nov., isolated from skin ulcers of sea-farmed fish, and description of Tenacibaculum finnmarkense sp. nov. with subdivision into genomovars finnmarkense and ulcerans.</title>
        <authorList>
            <person name="Olsen A.B."/>
            <person name="Spilsberg B."/>
            <person name="Nilsen H.K."/>
            <person name="Lagesen K."/>
            <person name="Gulla S."/>
            <person name="Avendano-Herrera R."/>
            <person name="Irgang R."/>
            <person name="Duchaud E."/>
            <person name="Colquhoun D.J."/>
        </authorList>
    </citation>
    <scope>NUCLEOTIDE SEQUENCE [LARGE SCALE GENOMIC DNA]</scope>
    <source>
        <strain evidence="14 15">TNO037</strain>
    </source>
</reference>
<dbReference type="RefSeq" id="WP_101955310.1">
    <property type="nucleotide sequence ID" value="NZ_JAFMUB010000004.1"/>
</dbReference>
<dbReference type="GO" id="GO:0005524">
    <property type="term" value="F:ATP binding"/>
    <property type="evidence" value="ECO:0007669"/>
    <property type="project" value="UniProtKB-KW"/>
</dbReference>
<dbReference type="InterPro" id="IPR020056">
    <property type="entry name" value="Rbsml_bL25/Gln-tRNA_synth_N"/>
</dbReference>